<dbReference type="SUPFAM" id="SSF48371">
    <property type="entry name" value="ARM repeat"/>
    <property type="match status" value="1"/>
</dbReference>
<dbReference type="EMBL" id="SNRW01030614">
    <property type="protein sequence ID" value="KAA6357942.1"/>
    <property type="molecule type" value="Genomic_DNA"/>
</dbReference>
<feature type="coiled-coil region" evidence="1">
    <location>
        <begin position="245"/>
        <end position="279"/>
    </location>
</feature>
<comment type="caution">
    <text evidence="2">The sequence shown here is derived from an EMBL/GenBank/DDBJ whole genome shotgun (WGS) entry which is preliminary data.</text>
</comment>
<protein>
    <submittedName>
        <fullName evidence="2">Uncharacterized protein</fullName>
    </submittedName>
</protein>
<evidence type="ECO:0000256" key="1">
    <source>
        <dbReference type="SAM" id="Coils"/>
    </source>
</evidence>
<dbReference type="Proteomes" id="UP000324800">
    <property type="component" value="Unassembled WGS sequence"/>
</dbReference>
<gene>
    <name evidence="2" type="ORF">EZS28_046531</name>
</gene>
<dbReference type="AlphaFoldDB" id="A0A5J4TJB8"/>
<proteinExistence type="predicted"/>
<keyword evidence="1" id="KW-0175">Coiled coil</keyword>
<accession>A0A5J4TJB8</accession>
<dbReference type="InterPro" id="IPR016024">
    <property type="entry name" value="ARM-type_fold"/>
</dbReference>
<sequence length="328" mass="37598">NSERDDISFRNTLTNPIEHNDIVSIATSLEKQSGEKIKESLQQLLFLISNCLPAPEGQPIQGSETVIDKVTNLFCRQNDAEIHALCLSILLNINSKSQPQDRESHICILCLTLIEQIQSRNKTISECASNALISAMKKMKEFKQFLVQRGIFLRKATEILLRQEQSSYTLATSQNEHSQSAVLDILLILTSYNKLKWNREETNELINVIQIMSGDEQEEKDEETMQGKANILLPLLRMKLSSDGSIDLVEENERLKLQLHQSEEQRINVENDKRISEEQSRMKDDQIRKAEEELKNKEFQQAMSKSNVRNVQKKDVESVHLVATHAKE</sequence>
<name>A0A5J4TJB8_9EUKA</name>
<organism evidence="2 3">
    <name type="scientific">Streblomastix strix</name>
    <dbReference type="NCBI Taxonomy" id="222440"/>
    <lineage>
        <taxon>Eukaryota</taxon>
        <taxon>Metamonada</taxon>
        <taxon>Preaxostyla</taxon>
        <taxon>Oxymonadida</taxon>
        <taxon>Streblomastigidae</taxon>
        <taxon>Streblomastix</taxon>
    </lineage>
</organism>
<evidence type="ECO:0000313" key="2">
    <source>
        <dbReference type="EMBL" id="KAA6357942.1"/>
    </source>
</evidence>
<reference evidence="2 3" key="1">
    <citation type="submission" date="2019-03" db="EMBL/GenBank/DDBJ databases">
        <title>Single cell metagenomics reveals metabolic interactions within the superorganism composed of flagellate Streblomastix strix and complex community of Bacteroidetes bacteria on its surface.</title>
        <authorList>
            <person name="Treitli S.C."/>
            <person name="Kolisko M."/>
            <person name="Husnik F."/>
            <person name="Keeling P."/>
            <person name="Hampl V."/>
        </authorList>
    </citation>
    <scope>NUCLEOTIDE SEQUENCE [LARGE SCALE GENOMIC DNA]</scope>
    <source>
        <strain evidence="2">ST1C</strain>
    </source>
</reference>
<feature type="non-terminal residue" evidence="2">
    <location>
        <position position="1"/>
    </location>
</feature>
<evidence type="ECO:0000313" key="3">
    <source>
        <dbReference type="Proteomes" id="UP000324800"/>
    </source>
</evidence>